<evidence type="ECO:0000256" key="2">
    <source>
        <dbReference type="PROSITE-ProRule" id="PRU00335"/>
    </source>
</evidence>
<evidence type="ECO:0000313" key="5">
    <source>
        <dbReference type="EMBL" id="ACM93079.1"/>
    </source>
</evidence>
<keyword evidence="3" id="KW-0472">Membrane</keyword>
<dbReference type="RefSeq" id="WP_015902131.1">
    <property type="nucleotide sequence ID" value="NC_012115.1"/>
</dbReference>
<dbReference type="STRING" id="598659.NAMH_0571"/>
<feature type="DNA-binding region" description="H-T-H motif" evidence="2">
    <location>
        <begin position="40"/>
        <end position="59"/>
    </location>
</feature>
<dbReference type="OrthoDB" id="9809994at2"/>
<gene>
    <name evidence="5" type="ordered locus">NAMH_0571</name>
</gene>
<sequence length="206" mass="23729">MKLYYNNRKKGVKVSKEEKKELIMKTALNLFAKQGFYNTTIADIAKEMGMSVGNMYNYFPSKESLAKELLIYTSKKFGDEIRKINEMDISSKEKIKKIVELYFNMALNEPELVDYFMRVYLSNKEIFANGCEGMLCVSAFVTEIMIFFEEGVRKKELKNQDFFAAFGLFMGYVGGLAFLNKEGILSKPLLEYVEPVSENIYNALKA</sequence>
<dbReference type="SUPFAM" id="SSF46689">
    <property type="entry name" value="Homeodomain-like"/>
    <property type="match status" value="1"/>
</dbReference>
<dbReference type="HOGENOM" id="CLU_069356_12_9_7"/>
<dbReference type="eggNOG" id="COG1309">
    <property type="taxonomic scope" value="Bacteria"/>
</dbReference>
<keyword evidence="6" id="KW-1185">Reference proteome</keyword>
<feature type="transmembrane region" description="Helical" evidence="3">
    <location>
        <begin position="126"/>
        <end position="148"/>
    </location>
</feature>
<dbReference type="InterPro" id="IPR001647">
    <property type="entry name" value="HTH_TetR"/>
</dbReference>
<reference evidence="5 6" key="1">
    <citation type="journal article" date="2009" name="PLoS Genet.">
        <title>Adaptations to submarine hydrothermal environments exemplified by the genome of Nautilia profundicola.</title>
        <authorList>
            <person name="Campbell B.J."/>
            <person name="Smith J.L."/>
            <person name="Hanson T.E."/>
            <person name="Klotz M.G."/>
            <person name="Stein L.Y."/>
            <person name="Lee C.K."/>
            <person name="Wu D."/>
            <person name="Robinson J.M."/>
            <person name="Khouri H.M."/>
            <person name="Eisen J.A."/>
            <person name="Cary S.C."/>
        </authorList>
    </citation>
    <scope>NUCLEOTIDE SEQUENCE [LARGE SCALE GENOMIC DNA]</scope>
    <source>
        <strain evidence="6">ATCC BAA-1463 / DSM 18972 / AmH</strain>
    </source>
</reference>
<dbReference type="PRINTS" id="PR00455">
    <property type="entry name" value="HTHTETR"/>
</dbReference>
<evidence type="ECO:0000256" key="1">
    <source>
        <dbReference type="ARBA" id="ARBA00023125"/>
    </source>
</evidence>
<dbReference type="AlphaFoldDB" id="B9L8M9"/>
<dbReference type="PANTHER" id="PTHR43479:SF11">
    <property type="entry name" value="ACREF_ENVCD OPERON REPRESSOR-RELATED"/>
    <property type="match status" value="1"/>
</dbReference>
<dbReference type="InterPro" id="IPR009057">
    <property type="entry name" value="Homeodomain-like_sf"/>
</dbReference>
<organism evidence="5 6">
    <name type="scientific">Nautilia profundicola (strain ATCC BAA-1463 / DSM 18972 / AmH)</name>
    <dbReference type="NCBI Taxonomy" id="598659"/>
    <lineage>
        <taxon>Bacteria</taxon>
        <taxon>Pseudomonadati</taxon>
        <taxon>Campylobacterota</taxon>
        <taxon>Epsilonproteobacteria</taxon>
        <taxon>Nautiliales</taxon>
        <taxon>Nautiliaceae</taxon>
        <taxon>Nautilia</taxon>
    </lineage>
</organism>
<dbReference type="PROSITE" id="PS50977">
    <property type="entry name" value="HTH_TETR_2"/>
    <property type="match status" value="1"/>
</dbReference>
<dbReference type="GO" id="GO:0003677">
    <property type="term" value="F:DNA binding"/>
    <property type="evidence" value="ECO:0007669"/>
    <property type="project" value="UniProtKB-UniRule"/>
</dbReference>
<dbReference type="EMBL" id="CP001279">
    <property type="protein sequence ID" value="ACM93079.1"/>
    <property type="molecule type" value="Genomic_DNA"/>
</dbReference>
<dbReference type="Proteomes" id="UP000000448">
    <property type="component" value="Chromosome"/>
</dbReference>
<feature type="transmembrane region" description="Helical" evidence="3">
    <location>
        <begin position="160"/>
        <end position="179"/>
    </location>
</feature>
<name>B9L8M9_NAUPA</name>
<dbReference type="InterPro" id="IPR050624">
    <property type="entry name" value="HTH-type_Tx_Regulator"/>
</dbReference>
<dbReference type="Pfam" id="PF00440">
    <property type="entry name" value="TetR_N"/>
    <property type="match status" value="1"/>
</dbReference>
<evidence type="ECO:0000256" key="3">
    <source>
        <dbReference type="SAM" id="Phobius"/>
    </source>
</evidence>
<proteinExistence type="predicted"/>
<keyword evidence="1 2" id="KW-0238">DNA-binding</keyword>
<dbReference type="Gene3D" id="1.10.357.10">
    <property type="entry name" value="Tetracycline Repressor, domain 2"/>
    <property type="match status" value="1"/>
</dbReference>
<accession>B9L8M9</accession>
<protein>
    <submittedName>
        <fullName evidence="5">Transcriptional regulator, TetR family</fullName>
    </submittedName>
</protein>
<keyword evidence="3" id="KW-0812">Transmembrane</keyword>
<keyword evidence="3" id="KW-1133">Transmembrane helix</keyword>
<dbReference type="KEGG" id="nam:NAMH_0571"/>
<evidence type="ECO:0000259" key="4">
    <source>
        <dbReference type="PROSITE" id="PS50977"/>
    </source>
</evidence>
<dbReference type="PANTHER" id="PTHR43479">
    <property type="entry name" value="ACREF/ENVCD OPERON REPRESSOR-RELATED"/>
    <property type="match status" value="1"/>
</dbReference>
<evidence type="ECO:0000313" key="6">
    <source>
        <dbReference type="Proteomes" id="UP000000448"/>
    </source>
</evidence>
<feature type="domain" description="HTH tetR-type" evidence="4">
    <location>
        <begin position="17"/>
        <end position="77"/>
    </location>
</feature>